<accession>A0A7J8W9C8</accession>
<organism evidence="1 2">
    <name type="scientific">Gossypium klotzschianum</name>
    <dbReference type="NCBI Taxonomy" id="34286"/>
    <lineage>
        <taxon>Eukaryota</taxon>
        <taxon>Viridiplantae</taxon>
        <taxon>Streptophyta</taxon>
        <taxon>Embryophyta</taxon>
        <taxon>Tracheophyta</taxon>
        <taxon>Spermatophyta</taxon>
        <taxon>Magnoliopsida</taxon>
        <taxon>eudicotyledons</taxon>
        <taxon>Gunneridae</taxon>
        <taxon>Pentapetalae</taxon>
        <taxon>rosids</taxon>
        <taxon>malvids</taxon>
        <taxon>Malvales</taxon>
        <taxon>Malvaceae</taxon>
        <taxon>Malvoideae</taxon>
        <taxon>Gossypium</taxon>
    </lineage>
</organism>
<proteinExistence type="predicted"/>
<gene>
    <name evidence="1" type="ORF">Goklo_029292</name>
</gene>
<feature type="non-terminal residue" evidence="1">
    <location>
        <position position="74"/>
    </location>
</feature>
<sequence>MAKAKHLLQQRNYRIRTDGRRIMAYFSSISDKDEESICLLKKIAEMDIEDFPSPILQQIKNTWENCHQNISTIH</sequence>
<keyword evidence="2" id="KW-1185">Reference proteome</keyword>
<dbReference type="AlphaFoldDB" id="A0A7J8W9C8"/>
<dbReference type="OrthoDB" id="10394960at2759"/>
<name>A0A7J8W9C8_9ROSI</name>
<comment type="caution">
    <text evidence="1">The sequence shown here is derived from an EMBL/GenBank/DDBJ whole genome shotgun (WGS) entry which is preliminary data.</text>
</comment>
<evidence type="ECO:0000313" key="1">
    <source>
        <dbReference type="EMBL" id="MBA0671626.1"/>
    </source>
</evidence>
<dbReference type="Proteomes" id="UP000593573">
    <property type="component" value="Unassembled WGS sequence"/>
</dbReference>
<protein>
    <submittedName>
        <fullName evidence="1">Uncharacterized protein</fullName>
    </submittedName>
</protein>
<reference evidence="1 2" key="1">
    <citation type="journal article" date="2019" name="Genome Biol. Evol.">
        <title>Insights into the evolution of the New World diploid cottons (Gossypium, subgenus Houzingenia) based on genome sequencing.</title>
        <authorList>
            <person name="Grover C.E."/>
            <person name="Arick M.A. 2nd"/>
            <person name="Thrash A."/>
            <person name="Conover J.L."/>
            <person name="Sanders W.S."/>
            <person name="Peterson D.G."/>
            <person name="Frelichowski J.E."/>
            <person name="Scheffler J.A."/>
            <person name="Scheffler B.E."/>
            <person name="Wendel J.F."/>
        </authorList>
    </citation>
    <scope>NUCLEOTIDE SEQUENCE [LARGE SCALE GENOMIC DNA]</scope>
    <source>
        <strain evidence="1">57</strain>
        <tissue evidence="1">Leaf</tissue>
    </source>
</reference>
<evidence type="ECO:0000313" key="2">
    <source>
        <dbReference type="Proteomes" id="UP000593573"/>
    </source>
</evidence>
<dbReference type="EMBL" id="JABFAB010241541">
    <property type="protein sequence ID" value="MBA0671626.1"/>
    <property type="molecule type" value="Genomic_DNA"/>
</dbReference>